<sequence length="184" mass="20600">MLRLLGFFDDFGYSSELAAGPLRAQVQASGEPDEAEIVAYLDTGHQLTHFMEAGVDVVTGEVHRHTSGCSSLVTDGVWVWRADFAHYLEAYHVPLPEPFVARVRSLRHQMPDLVGAEFAPIFDEIVLGFGWADVEPWDTVSVLHPRSRAVPTRAEFTARVRQERPAGPWGKAPRKPRRGREHGF</sequence>
<feature type="region of interest" description="Disordered" evidence="1">
    <location>
        <begin position="160"/>
        <end position="184"/>
    </location>
</feature>
<dbReference type="Proteomes" id="UP001432168">
    <property type="component" value="Chromosome"/>
</dbReference>
<name>A0ABZ1WMX0_9ACTN</name>
<evidence type="ECO:0000313" key="3">
    <source>
        <dbReference type="Proteomes" id="UP001432168"/>
    </source>
</evidence>
<keyword evidence="3" id="KW-1185">Reference proteome</keyword>
<evidence type="ECO:0000313" key="2">
    <source>
        <dbReference type="EMBL" id="WUT40803.1"/>
    </source>
</evidence>
<accession>A0ABZ1WMX0</accession>
<gene>
    <name evidence="2" type="ORF">OG929_00290</name>
</gene>
<dbReference type="EMBL" id="CP109011">
    <property type="protein sequence ID" value="WUT40803.1"/>
    <property type="molecule type" value="Genomic_DNA"/>
</dbReference>
<reference evidence="2" key="1">
    <citation type="submission" date="2022-10" db="EMBL/GenBank/DDBJ databases">
        <title>The complete genomes of actinobacterial strains from the NBC collection.</title>
        <authorList>
            <person name="Joergensen T.S."/>
            <person name="Alvarez Arevalo M."/>
            <person name="Sterndorff E.B."/>
            <person name="Faurdal D."/>
            <person name="Vuksanovic O."/>
            <person name="Mourched A.-S."/>
            <person name="Charusanti P."/>
            <person name="Shaw S."/>
            <person name="Blin K."/>
            <person name="Weber T."/>
        </authorList>
    </citation>
    <scope>NUCLEOTIDE SEQUENCE</scope>
    <source>
        <strain evidence="2">NBC_00686</strain>
    </source>
</reference>
<proteinExistence type="predicted"/>
<dbReference type="RefSeq" id="WP_329256808.1">
    <property type="nucleotide sequence ID" value="NZ_CP109011.1"/>
</dbReference>
<evidence type="ECO:0000256" key="1">
    <source>
        <dbReference type="SAM" id="MobiDB-lite"/>
    </source>
</evidence>
<protein>
    <submittedName>
        <fullName evidence="2">Uncharacterized protein</fullName>
    </submittedName>
</protein>
<organism evidence="2 3">
    <name type="scientific">Streptomyces pseudovenezuelae</name>
    <dbReference type="NCBI Taxonomy" id="67350"/>
    <lineage>
        <taxon>Bacteria</taxon>
        <taxon>Bacillati</taxon>
        <taxon>Actinomycetota</taxon>
        <taxon>Actinomycetes</taxon>
        <taxon>Kitasatosporales</taxon>
        <taxon>Streptomycetaceae</taxon>
        <taxon>Streptomyces</taxon>
        <taxon>Streptomyces aurantiacus group</taxon>
    </lineage>
</organism>
<feature type="compositionally biased region" description="Basic residues" evidence="1">
    <location>
        <begin position="172"/>
        <end position="184"/>
    </location>
</feature>